<proteinExistence type="predicted"/>
<reference evidence="3 4" key="1">
    <citation type="journal article" date="2015" name="Genome Biol. Evol.">
        <title>Phylogenomic analyses indicate that early fungi evolved digesting cell walls of algal ancestors of land plants.</title>
        <authorList>
            <person name="Chang Y."/>
            <person name="Wang S."/>
            <person name="Sekimoto S."/>
            <person name="Aerts A.L."/>
            <person name="Choi C."/>
            <person name="Clum A."/>
            <person name="LaButti K.M."/>
            <person name="Lindquist E.A."/>
            <person name="Yee Ngan C."/>
            <person name="Ohm R.A."/>
            <person name="Salamov A.A."/>
            <person name="Grigoriev I.V."/>
            <person name="Spatafora J.W."/>
            <person name="Berbee M.L."/>
        </authorList>
    </citation>
    <scope>NUCLEOTIDE SEQUENCE [LARGE SCALE GENOMIC DNA]</scope>
    <source>
        <strain evidence="3 4">JEL478</strain>
    </source>
</reference>
<dbReference type="PANTHER" id="PTHR48081">
    <property type="entry name" value="AB HYDROLASE SUPERFAMILY PROTEIN C4A8.06C"/>
    <property type="match status" value="1"/>
</dbReference>
<dbReference type="InterPro" id="IPR029058">
    <property type="entry name" value="AB_hydrolase_fold"/>
</dbReference>
<dbReference type="AlphaFoldDB" id="A0A139AQM7"/>
<organism evidence="3 4">
    <name type="scientific">Gonapodya prolifera (strain JEL478)</name>
    <name type="common">Monoblepharis prolifera</name>
    <dbReference type="NCBI Taxonomy" id="1344416"/>
    <lineage>
        <taxon>Eukaryota</taxon>
        <taxon>Fungi</taxon>
        <taxon>Fungi incertae sedis</taxon>
        <taxon>Chytridiomycota</taxon>
        <taxon>Chytridiomycota incertae sedis</taxon>
        <taxon>Monoblepharidomycetes</taxon>
        <taxon>Monoblepharidales</taxon>
        <taxon>Gonapodyaceae</taxon>
        <taxon>Gonapodya</taxon>
    </lineage>
</organism>
<name>A0A139AQM7_GONPJ</name>
<dbReference type="Proteomes" id="UP000070544">
    <property type="component" value="Unassembled WGS sequence"/>
</dbReference>
<evidence type="ECO:0000313" key="3">
    <source>
        <dbReference type="EMBL" id="KXS19022.1"/>
    </source>
</evidence>
<keyword evidence="4" id="KW-1185">Reference proteome</keyword>
<dbReference type="SUPFAM" id="SSF53474">
    <property type="entry name" value="alpha/beta-Hydrolases"/>
    <property type="match status" value="1"/>
</dbReference>
<sequence length="431" mass="46310">MTVDSTQPVQGALAALRKAAAERGGDENKILVPPSWEKVHEETFGLYRGAVGSVYNTAFAAMSPKDRLLAFRQALAAAPSPPLNPAVKFTPFTIPRSSVEGLSEATSAGDTVAVEWVETSADEGKEKDVVIYIHGGAMTISNPETYRTTTQEIALGGFKVLAVDYHLSPEVQFPSALIDCVNVYNWLLNDQKVSSSHIAVTGDSAGGNLTIALAYYIRDHNLPAPAGYAPLTPWCDFSISAPSCNSTNPVFNACMLARNKGGPQEWLGESAVSYMGDAKQALENSNIIVLLDSVNADKHLPPLFLSTGTVDRLLSEVLAFYIKRVQGGEVAHLYVSEDGPHDFHFAFGTAASNQFLKALNQFFRDAFAKAPSASKSSFSFVSAGPKKDFTVESKLSVDDAKAYLKGIIEVVKEEGTVTKYGLEHVYAELSA</sequence>
<dbReference type="OMA" id="CDFSISA"/>
<evidence type="ECO:0000313" key="4">
    <source>
        <dbReference type="Proteomes" id="UP000070544"/>
    </source>
</evidence>
<dbReference type="STRING" id="1344416.A0A139AQM7"/>
<dbReference type="InterPro" id="IPR013094">
    <property type="entry name" value="AB_hydrolase_3"/>
</dbReference>
<dbReference type="InterPro" id="IPR050300">
    <property type="entry name" value="GDXG_lipolytic_enzyme"/>
</dbReference>
<dbReference type="PANTHER" id="PTHR48081:SF8">
    <property type="entry name" value="ALPHA_BETA HYDROLASE FOLD-3 DOMAIN-CONTAINING PROTEIN-RELATED"/>
    <property type="match status" value="1"/>
</dbReference>
<dbReference type="Pfam" id="PF07859">
    <property type="entry name" value="Abhydrolase_3"/>
    <property type="match status" value="1"/>
</dbReference>
<dbReference type="EMBL" id="KQ965740">
    <property type="protein sequence ID" value="KXS19022.1"/>
    <property type="molecule type" value="Genomic_DNA"/>
</dbReference>
<keyword evidence="1 3" id="KW-0378">Hydrolase</keyword>
<feature type="domain" description="Alpha/beta hydrolase fold-3" evidence="2">
    <location>
        <begin position="130"/>
        <end position="344"/>
    </location>
</feature>
<dbReference type="Gene3D" id="3.40.50.1820">
    <property type="entry name" value="alpha/beta hydrolase"/>
    <property type="match status" value="1"/>
</dbReference>
<evidence type="ECO:0000259" key="2">
    <source>
        <dbReference type="Pfam" id="PF07859"/>
    </source>
</evidence>
<protein>
    <submittedName>
        <fullName evidence="3">Alpha/beta-hydrolase</fullName>
    </submittedName>
</protein>
<evidence type="ECO:0000256" key="1">
    <source>
        <dbReference type="ARBA" id="ARBA00022801"/>
    </source>
</evidence>
<accession>A0A139AQM7</accession>
<dbReference type="GO" id="GO:0016787">
    <property type="term" value="F:hydrolase activity"/>
    <property type="evidence" value="ECO:0007669"/>
    <property type="project" value="UniProtKB-KW"/>
</dbReference>
<gene>
    <name evidence="3" type="ORF">M427DRAFT_29446</name>
</gene>
<dbReference type="OrthoDB" id="408631at2759"/>